<name>A0A8S1B0J6_ARCPL</name>
<dbReference type="GO" id="GO:0036149">
    <property type="term" value="P:phosphatidylinositol acyl-chain remodeling"/>
    <property type="evidence" value="ECO:0007669"/>
    <property type="project" value="TreeGrafter"/>
</dbReference>
<keyword evidence="2" id="KW-0812">Transmembrane</keyword>
<feature type="transmembrane region" description="Helical" evidence="2">
    <location>
        <begin position="37"/>
        <end position="58"/>
    </location>
</feature>
<dbReference type="SUPFAM" id="SSF69593">
    <property type="entry name" value="Glycerol-3-phosphate (1)-acyltransferase"/>
    <property type="match status" value="1"/>
</dbReference>
<reference evidence="6 7" key="1">
    <citation type="submission" date="2020-04" db="EMBL/GenBank/DDBJ databases">
        <authorList>
            <person name="Wallbank WR R."/>
            <person name="Pardo Diaz C."/>
            <person name="Kozak K."/>
            <person name="Martin S."/>
            <person name="Jiggins C."/>
            <person name="Moest M."/>
            <person name="Warren A I."/>
            <person name="Byers J.R.P. K."/>
            <person name="Montejo-Kovacevich G."/>
            <person name="Yen C E."/>
        </authorList>
    </citation>
    <scope>NUCLEOTIDE SEQUENCE [LARGE SCALE GENOMIC DNA]</scope>
</reference>
<protein>
    <recommendedName>
        <fullName evidence="3">Major facilitator superfamily (MFS) profile domain-containing protein</fullName>
    </recommendedName>
</protein>
<keyword evidence="6" id="KW-1185">Reference proteome</keyword>
<dbReference type="EMBL" id="CADEBD010000422">
    <property type="protein sequence ID" value="CAB3254852.1"/>
    <property type="molecule type" value="Genomic_DNA"/>
</dbReference>
<dbReference type="EMBL" id="CADEBC010000232">
    <property type="protein sequence ID" value="CAB3226708.1"/>
    <property type="molecule type" value="Genomic_DNA"/>
</dbReference>
<dbReference type="PANTHER" id="PTHR10983:SF16">
    <property type="entry name" value="LYSOCARDIOLIPIN ACYLTRANSFERASE 1"/>
    <property type="match status" value="1"/>
</dbReference>
<sequence length="264" mass="30200">MFPTVVRNAALGICSMMARVGAMLAPFVANMKQHGKWCAPVAFGIFPIVSALLCLMLPETKDCELLMTIEEGENFTGRGRNTVETTSFRSPDDEALFQCCCNTELHHFGDYVNADEKTIIVMNHRTRVDWNYVWIALYHATQNPVRDICTCKQPVDRQGAEDIGVLDISGKAKIKFVLKDEIKSIPGIGWIMQLNFFLYVKRNWQEDQVNLAQFAEYYQKLNYDYRLLLFPEGTDLSCDNRRRSEKFAVTNKLQVCPDMIFGLI</sequence>
<dbReference type="SUPFAM" id="SSF103473">
    <property type="entry name" value="MFS general substrate transporter"/>
    <property type="match status" value="1"/>
</dbReference>
<evidence type="ECO:0000313" key="5">
    <source>
        <dbReference type="EMBL" id="CAB3254852.1"/>
    </source>
</evidence>
<dbReference type="CDD" id="cd07990">
    <property type="entry name" value="LPLAT_LCLAT1-like"/>
    <property type="match status" value="1"/>
</dbReference>
<comment type="subcellular location">
    <subcellularLocation>
        <location evidence="1">Membrane</location>
        <topology evidence="1">Multi-pass membrane protein</topology>
    </subcellularLocation>
</comment>
<dbReference type="OrthoDB" id="186786at2759"/>
<dbReference type="SMART" id="SM00563">
    <property type="entry name" value="PlsC"/>
    <property type="match status" value="1"/>
</dbReference>
<dbReference type="InterPro" id="IPR036259">
    <property type="entry name" value="MFS_trans_sf"/>
</dbReference>
<evidence type="ECO:0000313" key="6">
    <source>
        <dbReference type="Proteomes" id="UP000494106"/>
    </source>
</evidence>
<gene>
    <name evidence="5" type="ORF">APLA_LOCUS14991</name>
    <name evidence="4" type="ORF">APLA_LOCUS3027</name>
</gene>
<dbReference type="Pfam" id="PF01553">
    <property type="entry name" value="Acyltransferase"/>
    <property type="match status" value="1"/>
</dbReference>
<dbReference type="GO" id="GO:0016020">
    <property type="term" value="C:membrane"/>
    <property type="evidence" value="ECO:0007669"/>
    <property type="project" value="UniProtKB-SubCell"/>
</dbReference>
<dbReference type="InterPro" id="IPR002123">
    <property type="entry name" value="Plipid/glycerol_acylTrfase"/>
</dbReference>
<organism evidence="5 7">
    <name type="scientific">Arctia plantaginis</name>
    <name type="common">Wood tiger moth</name>
    <name type="synonym">Phalaena plantaginis</name>
    <dbReference type="NCBI Taxonomy" id="874455"/>
    <lineage>
        <taxon>Eukaryota</taxon>
        <taxon>Metazoa</taxon>
        <taxon>Ecdysozoa</taxon>
        <taxon>Arthropoda</taxon>
        <taxon>Hexapoda</taxon>
        <taxon>Insecta</taxon>
        <taxon>Pterygota</taxon>
        <taxon>Neoptera</taxon>
        <taxon>Endopterygota</taxon>
        <taxon>Lepidoptera</taxon>
        <taxon>Glossata</taxon>
        <taxon>Ditrysia</taxon>
        <taxon>Noctuoidea</taxon>
        <taxon>Erebidae</taxon>
        <taxon>Arctiinae</taxon>
        <taxon>Arctia</taxon>
    </lineage>
</organism>
<dbReference type="Gene3D" id="1.20.1250.20">
    <property type="entry name" value="MFS general substrate transporter like domains"/>
    <property type="match status" value="1"/>
</dbReference>
<dbReference type="InterPro" id="IPR020846">
    <property type="entry name" value="MFS_dom"/>
</dbReference>
<evidence type="ECO:0000259" key="3">
    <source>
        <dbReference type="PROSITE" id="PS50850"/>
    </source>
</evidence>
<feature type="domain" description="Major facilitator superfamily (MFS) profile" evidence="3">
    <location>
        <begin position="1"/>
        <end position="62"/>
    </location>
</feature>
<dbReference type="AlphaFoldDB" id="A0A8S1B0J6"/>
<dbReference type="Proteomes" id="UP000494256">
    <property type="component" value="Unassembled WGS sequence"/>
</dbReference>
<dbReference type="Proteomes" id="UP000494106">
    <property type="component" value="Unassembled WGS sequence"/>
</dbReference>
<evidence type="ECO:0000256" key="2">
    <source>
        <dbReference type="SAM" id="Phobius"/>
    </source>
</evidence>
<dbReference type="PANTHER" id="PTHR10983">
    <property type="entry name" value="1-ACYLGLYCEROL-3-PHOSPHATE ACYLTRANSFERASE-RELATED"/>
    <property type="match status" value="1"/>
</dbReference>
<dbReference type="GO" id="GO:0005783">
    <property type="term" value="C:endoplasmic reticulum"/>
    <property type="evidence" value="ECO:0007669"/>
    <property type="project" value="TreeGrafter"/>
</dbReference>
<dbReference type="PROSITE" id="PS50850">
    <property type="entry name" value="MFS"/>
    <property type="match status" value="1"/>
</dbReference>
<evidence type="ECO:0000313" key="7">
    <source>
        <dbReference type="Proteomes" id="UP000494256"/>
    </source>
</evidence>
<dbReference type="GO" id="GO:0022857">
    <property type="term" value="F:transmembrane transporter activity"/>
    <property type="evidence" value="ECO:0007669"/>
    <property type="project" value="InterPro"/>
</dbReference>
<dbReference type="GO" id="GO:0016746">
    <property type="term" value="F:acyltransferase activity"/>
    <property type="evidence" value="ECO:0007669"/>
    <property type="project" value="InterPro"/>
</dbReference>
<evidence type="ECO:0000256" key="1">
    <source>
        <dbReference type="ARBA" id="ARBA00004141"/>
    </source>
</evidence>
<keyword evidence="2" id="KW-1133">Transmembrane helix</keyword>
<proteinExistence type="predicted"/>
<accession>A0A8S1B0J6</accession>
<comment type="caution">
    <text evidence="5">The sequence shown here is derived from an EMBL/GenBank/DDBJ whole genome shotgun (WGS) entry which is preliminary data.</text>
</comment>
<keyword evidence="2" id="KW-0472">Membrane</keyword>
<evidence type="ECO:0000313" key="4">
    <source>
        <dbReference type="EMBL" id="CAB3226708.1"/>
    </source>
</evidence>